<gene>
    <name evidence="1" type="ORF">GCM10007423_49330</name>
</gene>
<comment type="caution">
    <text evidence="1">The sequence shown here is derived from an EMBL/GenBank/DDBJ whole genome shotgun (WGS) entry which is preliminary data.</text>
</comment>
<evidence type="ECO:0000313" key="1">
    <source>
        <dbReference type="EMBL" id="GGH48261.1"/>
    </source>
</evidence>
<evidence type="ECO:0008006" key="3">
    <source>
        <dbReference type="Google" id="ProtNLM"/>
    </source>
</evidence>
<evidence type="ECO:0000313" key="2">
    <source>
        <dbReference type="Proteomes" id="UP000600214"/>
    </source>
</evidence>
<protein>
    <recommendedName>
        <fullName evidence="3">Protein ImuA</fullName>
    </recommendedName>
</protein>
<dbReference type="RefSeq" id="WP_188937423.1">
    <property type="nucleotide sequence ID" value="NZ_BMIA01000004.1"/>
</dbReference>
<dbReference type="InterPro" id="IPR017026">
    <property type="entry name" value="ImuA"/>
</dbReference>
<dbReference type="EMBL" id="BMIA01000004">
    <property type="protein sequence ID" value="GGH48261.1"/>
    <property type="molecule type" value="Genomic_DNA"/>
</dbReference>
<proteinExistence type="predicted"/>
<accession>A0ABQ1Z5U8</accession>
<dbReference type="Gene3D" id="3.40.50.300">
    <property type="entry name" value="P-loop containing nucleotide triphosphate hydrolases"/>
    <property type="match status" value="1"/>
</dbReference>
<organism evidence="1 2">
    <name type="scientific">Dyadobacter endophyticus</name>
    <dbReference type="NCBI Taxonomy" id="1749036"/>
    <lineage>
        <taxon>Bacteria</taxon>
        <taxon>Pseudomonadati</taxon>
        <taxon>Bacteroidota</taxon>
        <taxon>Cytophagia</taxon>
        <taxon>Cytophagales</taxon>
        <taxon>Spirosomataceae</taxon>
        <taxon>Dyadobacter</taxon>
    </lineage>
</organism>
<dbReference type="SUPFAM" id="SSF52540">
    <property type="entry name" value="P-loop containing nucleoside triphosphate hydrolases"/>
    <property type="match status" value="1"/>
</dbReference>
<keyword evidence="2" id="KW-1185">Reference proteome</keyword>
<dbReference type="Proteomes" id="UP000600214">
    <property type="component" value="Unassembled WGS sequence"/>
</dbReference>
<reference evidence="2" key="1">
    <citation type="journal article" date="2019" name="Int. J. Syst. Evol. Microbiol.">
        <title>The Global Catalogue of Microorganisms (GCM) 10K type strain sequencing project: providing services to taxonomists for standard genome sequencing and annotation.</title>
        <authorList>
            <consortium name="The Broad Institute Genomics Platform"/>
            <consortium name="The Broad Institute Genome Sequencing Center for Infectious Disease"/>
            <person name="Wu L."/>
            <person name="Ma J."/>
        </authorList>
    </citation>
    <scope>NUCLEOTIDE SEQUENCE [LARGE SCALE GENOMIC DNA]</scope>
    <source>
        <strain evidence="2">CGMCC 1.15288</strain>
    </source>
</reference>
<name>A0ABQ1Z5U8_9BACT</name>
<sequence>METALKKSELVARLRSDIAALQGFRAPALGVKQDDFGLGPVMKAFPQGVFPRVGMHEFISQSAEQTAATSGFMAALAGKMMKQDGLCLWLGTRRTVYPFGLSQFGVSPDRVIFVDLKKDKDLLWAIEEALKCDALSAVIGEIKELNLTESRRLQLTAEESKVTGLLHRVSPRLSNPVAAVCRWRISPLPGVTDHVLPGIGFPRWQVQVEKVRNGEPGSWPLEFRDGSFELIDESVSFHQYISKAG</sequence>
<dbReference type="InterPro" id="IPR027417">
    <property type="entry name" value="P-loop_NTPase"/>
</dbReference>
<dbReference type="PIRSF" id="PIRSF034285">
    <property type="entry name" value="UCP034285"/>
    <property type="match status" value="1"/>
</dbReference>